<dbReference type="Gene3D" id="3.30.9.10">
    <property type="entry name" value="D-Amino Acid Oxidase, subunit A, domain 2"/>
    <property type="match status" value="1"/>
</dbReference>
<gene>
    <name evidence="4" type="ORF">F0Q34_11595</name>
</gene>
<dbReference type="OrthoDB" id="9805337at2"/>
<dbReference type="SUPFAM" id="SSF51905">
    <property type="entry name" value="FAD/NAD(P)-binding domain"/>
    <property type="match status" value="1"/>
</dbReference>
<dbReference type="InterPro" id="IPR006076">
    <property type="entry name" value="FAD-dep_OxRdtase"/>
</dbReference>
<dbReference type="InterPro" id="IPR036188">
    <property type="entry name" value="FAD/NAD-bd_sf"/>
</dbReference>
<dbReference type="GO" id="GO:0008718">
    <property type="term" value="F:D-amino-acid dehydrogenase activity"/>
    <property type="evidence" value="ECO:0007669"/>
    <property type="project" value="TreeGrafter"/>
</dbReference>
<evidence type="ECO:0000256" key="1">
    <source>
        <dbReference type="ARBA" id="ARBA00009410"/>
    </source>
</evidence>
<dbReference type="RefSeq" id="WP_149812370.1">
    <property type="nucleotide sequence ID" value="NZ_VUKA01000004.1"/>
</dbReference>
<dbReference type="GO" id="GO:0005886">
    <property type="term" value="C:plasma membrane"/>
    <property type="evidence" value="ECO:0007669"/>
    <property type="project" value="TreeGrafter"/>
</dbReference>
<evidence type="ECO:0000256" key="2">
    <source>
        <dbReference type="ARBA" id="ARBA00023002"/>
    </source>
</evidence>
<reference evidence="4 5" key="1">
    <citation type="journal article" date="2015" name="Int. J. Syst. Evol. Microbiol.">
        <title>Roseomonas oryzae sp. nov., isolated from paddy rhizosphere soil.</title>
        <authorList>
            <person name="Ramaprasad E.V."/>
            <person name="Sasikala Ch."/>
            <person name="Ramana Ch.V."/>
        </authorList>
    </citation>
    <scope>NUCLEOTIDE SEQUENCE [LARGE SCALE GENOMIC DNA]</scope>
    <source>
        <strain evidence="4 5">KCTC 42542</strain>
    </source>
</reference>
<organism evidence="4 5">
    <name type="scientific">Teichococcus oryzae</name>
    <dbReference type="NCBI Taxonomy" id="1608942"/>
    <lineage>
        <taxon>Bacteria</taxon>
        <taxon>Pseudomonadati</taxon>
        <taxon>Pseudomonadota</taxon>
        <taxon>Alphaproteobacteria</taxon>
        <taxon>Acetobacterales</taxon>
        <taxon>Roseomonadaceae</taxon>
        <taxon>Roseomonas</taxon>
    </lineage>
</organism>
<dbReference type="EMBL" id="VUKA01000004">
    <property type="protein sequence ID" value="KAA2213258.1"/>
    <property type="molecule type" value="Genomic_DNA"/>
</dbReference>
<protein>
    <submittedName>
        <fullName evidence="4">FAD-dependent oxidoreductase</fullName>
    </submittedName>
</protein>
<dbReference type="PANTHER" id="PTHR13847:SF280">
    <property type="entry name" value="D-AMINO ACID DEHYDROGENASE"/>
    <property type="match status" value="1"/>
</dbReference>
<evidence type="ECO:0000259" key="3">
    <source>
        <dbReference type="Pfam" id="PF01266"/>
    </source>
</evidence>
<dbReference type="AlphaFoldDB" id="A0A5B2TH57"/>
<dbReference type="NCBIfam" id="NF001933">
    <property type="entry name" value="PRK00711.1"/>
    <property type="match status" value="1"/>
</dbReference>
<feature type="domain" description="FAD dependent oxidoreductase" evidence="3">
    <location>
        <begin position="2"/>
        <end position="400"/>
    </location>
</feature>
<dbReference type="GO" id="GO:0055130">
    <property type="term" value="P:D-alanine catabolic process"/>
    <property type="evidence" value="ECO:0007669"/>
    <property type="project" value="TreeGrafter"/>
</dbReference>
<dbReference type="Gene3D" id="3.50.50.60">
    <property type="entry name" value="FAD/NAD(P)-binding domain"/>
    <property type="match status" value="2"/>
</dbReference>
<dbReference type="PANTHER" id="PTHR13847">
    <property type="entry name" value="SARCOSINE DEHYDROGENASE-RELATED"/>
    <property type="match status" value="1"/>
</dbReference>
<dbReference type="GO" id="GO:0005737">
    <property type="term" value="C:cytoplasm"/>
    <property type="evidence" value="ECO:0007669"/>
    <property type="project" value="TreeGrafter"/>
</dbReference>
<dbReference type="SUPFAM" id="SSF54373">
    <property type="entry name" value="FAD-linked reductases, C-terminal domain"/>
    <property type="match status" value="1"/>
</dbReference>
<dbReference type="Pfam" id="PF01266">
    <property type="entry name" value="DAO"/>
    <property type="match status" value="1"/>
</dbReference>
<comment type="similarity">
    <text evidence="1">Belongs to the DadA oxidoreductase family.</text>
</comment>
<name>A0A5B2TH57_9PROT</name>
<evidence type="ECO:0000313" key="4">
    <source>
        <dbReference type="EMBL" id="KAA2213258.1"/>
    </source>
</evidence>
<evidence type="ECO:0000313" key="5">
    <source>
        <dbReference type="Proteomes" id="UP000322110"/>
    </source>
</evidence>
<keyword evidence="2" id="KW-0560">Oxidoreductase</keyword>
<dbReference type="Proteomes" id="UP000322110">
    <property type="component" value="Unassembled WGS sequence"/>
</dbReference>
<comment type="caution">
    <text evidence="4">The sequence shown here is derived from an EMBL/GenBank/DDBJ whole genome shotgun (WGS) entry which is preliminary data.</text>
</comment>
<accession>A0A5B2TH57</accession>
<keyword evidence="5" id="KW-1185">Reference proteome</keyword>
<proteinExistence type="inferred from homology"/>
<sequence>MRITVLGAGIIGVASAYWLQRAGHQVTVLERREGAGLETSWGNGAIIHVSSVQPWAAPGVPLKVLRWLGQEDAPMLLRASALPRMWRWGLGFLAASRAAAHNEGALANLELALLSARCMAEIRAETGVEYDYVGHSVIKTFATEAEWLAAAAAHEALVPHGLEVERLTREQCIAREPALAARAEKIAGGLFFPQDEVGDCSKFSQGLAQWCAARGAAFHFGTEVHDIILRQGRVAAVASSAGEIESDAVVVALGSHSPRLLGKHGVRVPIYPVKGLSVTAPRHVWPEGPRHAILEDGRKFAFTPLGERYRIVGSAEVADYDTTPSPSRIGALMRGVCSLFPEMEGAEKAEGAVQWAGLRPMVPDGRPWIGPTRVPGLYLNTGHGHTGWTMGAGSGRRLADIVEARGNAPVAAVA</sequence>